<comment type="caution">
    <text evidence="1">The sequence shown here is derived from an EMBL/GenBank/DDBJ whole genome shotgun (WGS) entry which is preliminary data.</text>
</comment>
<name>A0ABQ4BXN0_9ACTN</name>
<dbReference type="Proteomes" id="UP000624325">
    <property type="component" value="Unassembled WGS sequence"/>
</dbReference>
<dbReference type="Pfam" id="PF21863">
    <property type="entry name" value="HTH_67"/>
    <property type="match status" value="1"/>
</dbReference>
<dbReference type="InterPro" id="IPR054058">
    <property type="entry name" value="HTH_67"/>
</dbReference>
<sequence>MDSLPRTMWTLFEPIHGVTYFTPQARAAFEAANLRGYWRGYFAGRAAPLGPVDAAPVTALFFGFAPAMVTRALPDVWSRATPAEALAARLAGARASLSPLFDGAGPVDEAADLLRAAAEAVPTAGRALAAANAALPWPDDALGVLWQAATILREHRGDGHVAALLVAGLDGAEAGVWRAAIDQRRDYLQPARGWTDEEWTAAAGRLRDRGWLDESGAATKVALAARAEIEDSTDRLAAAPWAALGEARTARLREVLHPLAVRARAALPEETPIGLPALPAMTP</sequence>
<reference evidence="1 2" key="1">
    <citation type="submission" date="2021-01" db="EMBL/GenBank/DDBJ databases">
        <title>Whole genome shotgun sequence of Asanoa iriomotensis NBRC 100142.</title>
        <authorList>
            <person name="Komaki H."/>
            <person name="Tamura T."/>
        </authorList>
    </citation>
    <scope>NUCLEOTIDE SEQUENCE [LARGE SCALE GENOMIC DNA]</scope>
    <source>
        <strain evidence="1 2">NBRC 100142</strain>
    </source>
</reference>
<evidence type="ECO:0008006" key="3">
    <source>
        <dbReference type="Google" id="ProtNLM"/>
    </source>
</evidence>
<gene>
    <name evidence="1" type="ORF">Air01nite_09150</name>
</gene>
<dbReference type="RefSeq" id="WP_425546837.1">
    <property type="nucleotide sequence ID" value="NZ_BAAALU010000013.1"/>
</dbReference>
<keyword evidence="2" id="KW-1185">Reference proteome</keyword>
<dbReference type="EMBL" id="BONC01000004">
    <property type="protein sequence ID" value="GIF54820.1"/>
    <property type="molecule type" value="Genomic_DNA"/>
</dbReference>
<proteinExistence type="predicted"/>
<evidence type="ECO:0000313" key="2">
    <source>
        <dbReference type="Proteomes" id="UP000624325"/>
    </source>
</evidence>
<evidence type="ECO:0000313" key="1">
    <source>
        <dbReference type="EMBL" id="GIF54820.1"/>
    </source>
</evidence>
<protein>
    <recommendedName>
        <fullName evidence="3">SalK</fullName>
    </recommendedName>
</protein>
<organism evidence="1 2">
    <name type="scientific">Asanoa iriomotensis</name>
    <dbReference type="NCBI Taxonomy" id="234613"/>
    <lineage>
        <taxon>Bacteria</taxon>
        <taxon>Bacillati</taxon>
        <taxon>Actinomycetota</taxon>
        <taxon>Actinomycetes</taxon>
        <taxon>Micromonosporales</taxon>
        <taxon>Micromonosporaceae</taxon>
        <taxon>Asanoa</taxon>
    </lineage>
</organism>
<accession>A0ABQ4BXN0</accession>
<dbReference type="NCBIfam" id="NF047719">
    <property type="entry name" value="SCO6745_fam_HTH"/>
    <property type="match status" value="1"/>
</dbReference>